<dbReference type="Proteomes" id="UP000472263">
    <property type="component" value="Chromosome 6"/>
</dbReference>
<evidence type="ECO:0000313" key="8">
    <source>
        <dbReference type="Proteomes" id="UP000472263"/>
    </source>
</evidence>
<dbReference type="Ensembl" id="ENSMMDT00005002278.1">
    <property type="protein sequence ID" value="ENSMMDP00005002241.1"/>
    <property type="gene ID" value="ENSMMDG00005001240.1"/>
</dbReference>
<dbReference type="SUPFAM" id="SSF57716">
    <property type="entry name" value="Glucocorticoid receptor-like (DNA-binding domain)"/>
    <property type="match status" value="1"/>
</dbReference>
<reference evidence="7" key="2">
    <citation type="submission" date="2025-08" db="UniProtKB">
        <authorList>
            <consortium name="Ensembl"/>
        </authorList>
    </citation>
    <scope>IDENTIFICATION</scope>
</reference>
<evidence type="ECO:0000256" key="1">
    <source>
        <dbReference type="ARBA" id="ARBA00022723"/>
    </source>
</evidence>
<reference evidence="7" key="3">
    <citation type="submission" date="2025-09" db="UniProtKB">
        <authorList>
            <consortium name="Ensembl"/>
        </authorList>
    </citation>
    <scope>IDENTIFICATION</scope>
</reference>
<evidence type="ECO:0000256" key="4">
    <source>
        <dbReference type="ARBA" id="ARBA00023125"/>
    </source>
</evidence>
<feature type="domain" description="THAP-type" evidence="6">
    <location>
        <begin position="1"/>
        <end position="50"/>
    </location>
</feature>
<evidence type="ECO:0000256" key="5">
    <source>
        <dbReference type="PROSITE-ProRule" id="PRU00309"/>
    </source>
</evidence>
<protein>
    <recommendedName>
        <fullName evidence="6">THAP-type domain-containing protein</fullName>
    </recommendedName>
</protein>
<keyword evidence="1" id="KW-0479">Metal-binding</keyword>
<evidence type="ECO:0000313" key="7">
    <source>
        <dbReference type="Ensembl" id="ENSMMDP00005002241.1"/>
    </source>
</evidence>
<reference evidence="7" key="1">
    <citation type="submission" date="2019-06" db="EMBL/GenBank/DDBJ databases">
        <authorList>
            <consortium name="Wellcome Sanger Institute Data Sharing"/>
        </authorList>
    </citation>
    <scope>NUCLEOTIDE SEQUENCE [LARGE SCALE GENOMIC DNA]</scope>
</reference>
<dbReference type="GO" id="GO:0008270">
    <property type="term" value="F:zinc ion binding"/>
    <property type="evidence" value="ECO:0007669"/>
    <property type="project" value="UniProtKB-KW"/>
</dbReference>
<evidence type="ECO:0000256" key="2">
    <source>
        <dbReference type="ARBA" id="ARBA00022771"/>
    </source>
</evidence>
<dbReference type="InterPro" id="IPR038441">
    <property type="entry name" value="THAP_Znf_sf"/>
</dbReference>
<evidence type="ECO:0000259" key="6">
    <source>
        <dbReference type="PROSITE" id="PS50950"/>
    </source>
</evidence>
<keyword evidence="4 5" id="KW-0238">DNA-binding</keyword>
<dbReference type="Pfam" id="PF05485">
    <property type="entry name" value="THAP"/>
    <property type="match status" value="1"/>
</dbReference>
<dbReference type="InParanoid" id="A0A667WZE9"/>
<accession>A0A667WZE9</accession>
<dbReference type="GeneTree" id="ENSGT00940000177053"/>
<organism evidence="7 8">
    <name type="scientific">Myripristis murdjan</name>
    <name type="common">pinecone soldierfish</name>
    <dbReference type="NCBI Taxonomy" id="586833"/>
    <lineage>
        <taxon>Eukaryota</taxon>
        <taxon>Metazoa</taxon>
        <taxon>Chordata</taxon>
        <taxon>Craniata</taxon>
        <taxon>Vertebrata</taxon>
        <taxon>Euteleostomi</taxon>
        <taxon>Actinopterygii</taxon>
        <taxon>Neopterygii</taxon>
        <taxon>Teleostei</taxon>
        <taxon>Neoteleostei</taxon>
        <taxon>Acanthomorphata</taxon>
        <taxon>Holocentriformes</taxon>
        <taxon>Holocentridae</taxon>
        <taxon>Myripristis</taxon>
    </lineage>
</organism>
<keyword evidence="8" id="KW-1185">Reference proteome</keyword>
<proteinExistence type="predicted"/>
<dbReference type="InterPro" id="IPR006612">
    <property type="entry name" value="THAP_Znf"/>
</dbReference>
<sequence>LKRGDVHFRGDDFNPTKNTRVCSRHFKQTDFIATAGGLRRLKKGTIPVYFLWNGYELPAPRPSVWERRPWAEFSAPESELDSGWRPKWLQIMTTVYSLRNRSEGK</sequence>
<keyword evidence="2 5" id="KW-0863">Zinc-finger</keyword>
<dbReference type="GO" id="GO:0003677">
    <property type="term" value="F:DNA binding"/>
    <property type="evidence" value="ECO:0007669"/>
    <property type="project" value="UniProtKB-UniRule"/>
</dbReference>
<dbReference type="AlphaFoldDB" id="A0A667WZE9"/>
<name>A0A667WZE9_9TELE</name>
<dbReference type="Gene3D" id="6.20.210.20">
    <property type="entry name" value="THAP domain"/>
    <property type="match status" value="1"/>
</dbReference>
<keyword evidence="3" id="KW-0862">Zinc</keyword>
<dbReference type="PROSITE" id="PS50950">
    <property type="entry name" value="ZF_THAP"/>
    <property type="match status" value="1"/>
</dbReference>
<evidence type="ECO:0000256" key="3">
    <source>
        <dbReference type="ARBA" id="ARBA00022833"/>
    </source>
</evidence>